<accession>A0A318SEX9</accession>
<keyword evidence="6" id="KW-0597">Phosphoprotein</keyword>
<comment type="catalytic activity">
    <reaction evidence="1">
        <text>ATP + protein L-histidine = ADP + protein N-phospho-L-histidine.</text>
        <dbReference type="EC" id="2.7.13.3"/>
    </reaction>
</comment>
<dbReference type="SMART" id="SM00304">
    <property type="entry name" value="HAMP"/>
    <property type="match status" value="1"/>
</dbReference>
<feature type="region of interest" description="Disordered" evidence="15">
    <location>
        <begin position="58"/>
        <end position="105"/>
    </location>
</feature>
<dbReference type="InterPro" id="IPR004358">
    <property type="entry name" value="Sig_transdc_His_kin-like_C"/>
</dbReference>
<evidence type="ECO:0000256" key="13">
    <source>
        <dbReference type="ARBA" id="ARBA00023012"/>
    </source>
</evidence>
<dbReference type="GO" id="GO:0005524">
    <property type="term" value="F:ATP binding"/>
    <property type="evidence" value="ECO:0007669"/>
    <property type="project" value="UniProtKB-KW"/>
</dbReference>
<evidence type="ECO:0000256" key="11">
    <source>
        <dbReference type="ARBA" id="ARBA00022840"/>
    </source>
</evidence>
<evidence type="ECO:0000256" key="12">
    <source>
        <dbReference type="ARBA" id="ARBA00022989"/>
    </source>
</evidence>
<evidence type="ECO:0000256" key="7">
    <source>
        <dbReference type="ARBA" id="ARBA00022679"/>
    </source>
</evidence>
<dbReference type="Pfam" id="PF02518">
    <property type="entry name" value="HATPase_c"/>
    <property type="match status" value="1"/>
</dbReference>
<protein>
    <recommendedName>
        <fullName evidence="3">histidine kinase</fullName>
        <ecNumber evidence="3">2.7.13.3</ecNumber>
    </recommendedName>
</protein>
<keyword evidence="5" id="KW-0997">Cell inner membrane</keyword>
<dbReference type="InterPro" id="IPR050980">
    <property type="entry name" value="2C_sensor_his_kinase"/>
</dbReference>
<dbReference type="RefSeq" id="WP_110466587.1">
    <property type="nucleotide sequence ID" value="NZ_JAMOFZ010000024.1"/>
</dbReference>
<evidence type="ECO:0000256" key="15">
    <source>
        <dbReference type="SAM" id="MobiDB-lite"/>
    </source>
</evidence>
<evidence type="ECO:0000313" key="19">
    <source>
        <dbReference type="EMBL" id="PYE74821.1"/>
    </source>
</evidence>
<dbReference type="Proteomes" id="UP000247540">
    <property type="component" value="Unassembled WGS sequence"/>
</dbReference>
<dbReference type="GO" id="GO:0000155">
    <property type="term" value="F:phosphorelay sensor kinase activity"/>
    <property type="evidence" value="ECO:0007669"/>
    <property type="project" value="InterPro"/>
</dbReference>
<dbReference type="PROSITE" id="PS50885">
    <property type="entry name" value="HAMP"/>
    <property type="match status" value="1"/>
</dbReference>
<dbReference type="AlphaFoldDB" id="A0A318SEX9"/>
<dbReference type="PROSITE" id="PS50109">
    <property type="entry name" value="HIS_KIN"/>
    <property type="match status" value="1"/>
</dbReference>
<keyword evidence="7" id="KW-0808">Transferase</keyword>
<evidence type="ECO:0000256" key="5">
    <source>
        <dbReference type="ARBA" id="ARBA00022519"/>
    </source>
</evidence>
<dbReference type="OrthoDB" id="9804645at2"/>
<dbReference type="InterPro" id="IPR005467">
    <property type="entry name" value="His_kinase_dom"/>
</dbReference>
<evidence type="ECO:0000256" key="1">
    <source>
        <dbReference type="ARBA" id="ARBA00000085"/>
    </source>
</evidence>
<comment type="subcellular location">
    <subcellularLocation>
        <location evidence="2">Cell inner membrane</location>
        <topology evidence="2">Multi-pass membrane protein</topology>
    </subcellularLocation>
</comment>
<evidence type="ECO:0000313" key="20">
    <source>
        <dbReference type="Proteomes" id="UP000247540"/>
    </source>
</evidence>
<keyword evidence="14 16" id="KW-0472">Membrane</keyword>
<evidence type="ECO:0000256" key="10">
    <source>
        <dbReference type="ARBA" id="ARBA00022777"/>
    </source>
</evidence>
<evidence type="ECO:0000256" key="2">
    <source>
        <dbReference type="ARBA" id="ARBA00004429"/>
    </source>
</evidence>
<dbReference type="EMBL" id="QJTC01000024">
    <property type="protein sequence ID" value="PYE74821.1"/>
    <property type="molecule type" value="Genomic_DNA"/>
</dbReference>
<dbReference type="GO" id="GO:0005886">
    <property type="term" value="C:plasma membrane"/>
    <property type="evidence" value="ECO:0007669"/>
    <property type="project" value="UniProtKB-SubCell"/>
</dbReference>
<proteinExistence type="predicted"/>
<keyword evidence="11" id="KW-0067">ATP-binding</keyword>
<dbReference type="PANTHER" id="PTHR44936">
    <property type="entry name" value="SENSOR PROTEIN CREC"/>
    <property type="match status" value="1"/>
</dbReference>
<evidence type="ECO:0000256" key="16">
    <source>
        <dbReference type="SAM" id="Phobius"/>
    </source>
</evidence>
<evidence type="ECO:0000256" key="14">
    <source>
        <dbReference type="ARBA" id="ARBA00023136"/>
    </source>
</evidence>
<dbReference type="SMART" id="SM00387">
    <property type="entry name" value="HATPase_c"/>
    <property type="match status" value="1"/>
</dbReference>
<dbReference type="Gene3D" id="3.30.565.10">
    <property type="entry name" value="Histidine kinase-like ATPase, C-terminal domain"/>
    <property type="match status" value="1"/>
</dbReference>
<evidence type="ECO:0000256" key="6">
    <source>
        <dbReference type="ARBA" id="ARBA00022553"/>
    </source>
</evidence>
<feature type="domain" description="Histidine kinase" evidence="17">
    <location>
        <begin position="200"/>
        <end position="398"/>
    </location>
</feature>
<dbReference type="CDD" id="cd00075">
    <property type="entry name" value="HATPase"/>
    <property type="match status" value="1"/>
</dbReference>
<dbReference type="SUPFAM" id="SSF47384">
    <property type="entry name" value="Homodimeric domain of signal transducing histidine kinase"/>
    <property type="match status" value="1"/>
</dbReference>
<feature type="transmembrane region" description="Helical" evidence="16">
    <location>
        <begin position="27"/>
        <end position="51"/>
    </location>
</feature>
<dbReference type="InterPro" id="IPR003594">
    <property type="entry name" value="HATPase_dom"/>
</dbReference>
<keyword evidence="9" id="KW-0547">Nucleotide-binding</keyword>
<sequence length="407" mass="43127">MSTAAPSPRTCRKALGARIERLLPATLFGRLVLLLFVTALASHLLALTLLVELQPDGPADPRQGGGAPPAMPAGPADGGAGLRRPRGGEGPLPFAPPGVRTSDFRGGPPPAGGPFGYPGLVMDIGVRLLALLLAAWVGARWLSQPVRRLAAAARELGRDIHRAPLAEDGTVECREATRVFNGMQAQIRRQLDDRNRFVAAVSHDLRTPLTRLRLRAEVLEHAADRESFGRDIREMDAMIRSTLDYLTGEADPEAHEPLDLPALLTSIADDLCDVGHTVRVSGTAVPLRLQPLAMRRCISNLVENAIRYGGSAGIAVHDGLEGVRIEVADPGPGIPEAELEKVMAPFYRLDASRNRHSGGVGLGLSIAHDIAVRHGGRLTLRNRAAGGLVATLELPRDGRVPPAGAGG</sequence>
<organism evidence="19 20">
    <name type="scientific">Xylophilus ampelinus</name>
    <dbReference type="NCBI Taxonomy" id="54067"/>
    <lineage>
        <taxon>Bacteria</taxon>
        <taxon>Pseudomonadati</taxon>
        <taxon>Pseudomonadota</taxon>
        <taxon>Betaproteobacteria</taxon>
        <taxon>Burkholderiales</taxon>
        <taxon>Xylophilus</taxon>
    </lineage>
</organism>
<dbReference type="Pfam" id="PF00512">
    <property type="entry name" value="HisKA"/>
    <property type="match status" value="1"/>
</dbReference>
<evidence type="ECO:0000259" key="18">
    <source>
        <dbReference type="PROSITE" id="PS50885"/>
    </source>
</evidence>
<dbReference type="EC" id="2.7.13.3" evidence="3"/>
<evidence type="ECO:0000256" key="4">
    <source>
        <dbReference type="ARBA" id="ARBA00022475"/>
    </source>
</evidence>
<dbReference type="InterPro" id="IPR036097">
    <property type="entry name" value="HisK_dim/P_sf"/>
</dbReference>
<keyword evidence="4" id="KW-1003">Cell membrane</keyword>
<reference evidence="19 20" key="1">
    <citation type="submission" date="2018-06" db="EMBL/GenBank/DDBJ databases">
        <title>Genomic Encyclopedia of Type Strains, Phase III (KMG-III): the genomes of soil and plant-associated and newly described type strains.</title>
        <authorList>
            <person name="Whitman W."/>
        </authorList>
    </citation>
    <scope>NUCLEOTIDE SEQUENCE [LARGE SCALE GENOMIC DNA]</scope>
    <source>
        <strain evidence="19 20">CECT 7646</strain>
    </source>
</reference>
<keyword evidence="12 16" id="KW-1133">Transmembrane helix</keyword>
<dbReference type="InterPro" id="IPR036890">
    <property type="entry name" value="HATPase_C_sf"/>
</dbReference>
<evidence type="ECO:0000256" key="3">
    <source>
        <dbReference type="ARBA" id="ARBA00012438"/>
    </source>
</evidence>
<keyword evidence="13" id="KW-0902">Two-component regulatory system</keyword>
<comment type="caution">
    <text evidence="19">The sequence shown here is derived from an EMBL/GenBank/DDBJ whole genome shotgun (WGS) entry which is preliminary data.</text>
</comment>
<dbReference type="Gene3D" id="1.10.287.130">
    <property type="match status" value="1"/>
</dbReference>
<dbReference type="SUPFAM" id="SSF55874">
    <property type="entry name" value="ATPase domain of HSP90 chaperone/DNA topoisomerase II/histidine kinase"/>
    <property type="match status" value="1"/>
</dbReference>
<dbReference type="CDD" id="cd00082">
    <property type="entry name" value="HisKA"/>
    <property type="match status" value="1"/>
</dbReference>
<keyword evidence="10 19" id="KW-0418">Kinase</keyword>
<evidence type="ECO:0000256" key="9">
    <source>
        <dbReference type="ARBA" id="ARBA00022741"/>
    </source>
</evidence>
<evidence type="ECO:0000256" key="8">
    <source>
        <dbReference type="ARBA" id="ARBA00022692"/>
    </source>
</evidence>
<dbReference type="PRINTS" id="PR00344">
    <property type="entry name" value="BCTRLSENSOR"/>
</dbReference>
<feature type="domain" description="HAMP" evidence="18">
    <location>
        <begin position="140"/>
        <end position="192"/>
    </location>
</feature>
<keyword evidence="8 16" id="KW-0812">Transmembrane</keyword>
<name>A0A318SEX9_9BURK</name>
<dbReference type="SMART" id="SM00388">
    <property type="entry name" value="HisKA"/>
    <property type="match status" value="1"/>
</dbReference>
<dbReference type="PANTHER" id="PTHR44936:SF5">
    <property type="entry name" value="SENSOR HISTIDINE KINASE ENVZ"/>
    <property type="match status" value="1"/>
</dbReference>
<evidence type="ECO:0000259" key="17">
    <source>
        <dbReference type="PROSITE" id="PS50109"/>
    </source>
</evidence>
<dbReference type="InterPro" id="IPR003660">
    <property type="entry name" value="HAMP_dom"/>
</dbReference>
<dbReference type="InterPro" id="IPR003661">
    <property type="entry name" value="HisK_dim/P_dom"/>
</dbReference>
<dbReference type="Pfam" id="PF00672">
    <property type="entry name" value="HAMP"/>
    <property type="match status" value="1"/>
</dbReference>
<gene>
    <name evidence="19" type="ORF">DFQ15_12422</name>
</gene>
<keyword evidence="20" id="KW-1185">Reference proteome</keyword>